<evidence type="ECO:0000256" key="1">
    <source>
        <dbReference type="ARBA" id="ARBA00004123"/>
    </source>
</evidence>
<organism evidence="10 11">
    <name type="scientific">Chloropicon primus</name>
    <dbReference type="NCBI Taxonomy" id="1764295"/>
    <lineage>
        <taxon>Eukaryota</taxon>
        <taxon>Viridiplantae</taxon>
        <taxon>Chlorophyta</taxon>
        <taxon>Chloropicophyceae</taxon>
        <taxon>Chloropicales</taxon>
        <taxon>Chloropicaceae</taxon>
        <taxon>Chloropicon</taxon>
    </lineage>
</organism>
<dbReference type="AlphaFoldDB" id="A0A5B8MQ37"/>
<protein>
    <recommendedName>
        <fullName evidence="7">Mediator of RNA polymerase II transcription subunit 31</fullName>
    </recommendedName>
</protein>
<dbReference type="Pfam" id="PF05669">
    <property type="entry name" value="Med31"/>
    <property type="match status" value="1"/>
</dbReference>
<dbReference type="Proteomes" id="UP000316726">
    <property type="component" value="Chromosome 7"/>
</dbReference>
<comment type="subunit">
    <text evidence="7">Component of the Mediator complex.</text>
</comment>
<evidence type="ECO:0000256" key="6">
    <source>
        <dbReference type="ARBA" id="ARBA00023242"/>
    </source>
</evidence>
<accession>A0A5B8MQ37</accession>
<evidence type="ECO:0000256" key="4">
    <source>
        <dbReference type="ARBA" id="ARBA00023159"/>
    </source>
</evidence>
<evidence type="ECO:0000256" key="8">
    <source>
        <dbReference type="SAM" id="MobiDB-lite"/>
    </source>
</evidence>
<keyword evidence="6 7" id="KW-0539">Nucleus</keyword>
<keyword evidence="3 7" id="KW-0805">Transcription regulation</keyword>
<evidence type="ECO:0000256" key="3">
    <source>
        <dbReference type="ARBA" id="ARBA00023015"/>
    </source>
</evidence>
<dbReference type="EMBL" id="HBHL01009565">
    <property type="protein sequence ID" value="CAD9717527.1"/>
    <property type="molecule type" value="Transcribed_RNA"/>
</dbReference>
<keyword evidence="4 7" id="KW-0010">Activator</keyword>
<dbReference type="GO" id="GO:0003712">
    <property type="term" value="F:transcription coregulator activity"/>
    <property type="evidence" value="ECO:0007669"/>
    <property type="project" value="InterPro"/>
</dbReference>
<dbReference type="Gene3D" id="1.10.10.1340">
    <property type="entry name" value="Mediator of RNA polymerase II, submodule Med31 (Soh1)"/>
    <property type="match status" value="1"/>
</dbReference>
<dbReference type="PANTHER" id="PTHR13186">
    <property type="entry name" value="MEDIATOR OF RNA POLYMERASE II TRANSCRIPTION SUBUNIT 31"/>
    <property type="match status" value="1"/>
</dbReference>
<evidence type="ECO:0000256" key="5">
    <source>
        <dbReference type="ARBA" id="ARBA00023163"/>
    </source>
</evidence>
<dbReference type="EMBL" id="CP031040">
    <property type="protein sequence ID" value="QDZ22124.1"/>
    <property type="molecule type" value="Genomic_DNA"/>
</dbReference>
<evidence type="ECO:0000256" key="7">
    <source>
        <dbReference type="RuleBase" id="RU364129"/>
    </source>
</evidence>
<proteinExistence type="inferred from homology"/>
<evidence type="ECO:0000256" key="2">
    <source>
        <dbReference type="ARBA" id="ARBA00006378"/>
    </source>
</evidence>
<dbReference type="STRING" id="1764295.A0A5B8MQ37"/>
<reference evidence="9" key="2">
    <citation type="submission" date="2021-01" db="EMBL/GenBank/DDBJ databases">
        <authorList>
            <person name="Corre E."/>
            <person name="Pelletier E."/>
            <person name="Niang G."/>
            <person name="Scheremetjew M."/>
            <person name="Finn R."/>
            <person name="Kale V."/>
            <person name="Holt S."/>
            <person name="Cochrane G."/>
            <person name="Meng A."/>
            <person name="Brown T."/>
            <person name="Cohen L."/>
        </authorList>
    </citation>
    <scope>NUCLEOTIDE SEQUENCE</scope>
    <source>
        <strain evidence="9">CCMP1205</strain>
    </source>
</reference>
<sequence length="133" mass="15617">MGRPSGSDGEVPSLPPTRRATTTCGDGERIKAELEFVQLLANPQYLNYLAQNNYFADPAFVNYLEYLRYWRRPEYAKCLIFPQCLYFLELLQDKGFRDLLLNNNVIEWLHHQQYHFWCKHGARGTQPAQQETT</sequence>
<evidence type="ECO:0000313" key="11">
    <source>
        <dbReference type="Proteomes" id="UP000316726"/>
    </source>
</evidence>
<dbReference type="GO" id="GO:0006355">
    <property type="term" value="P:regulation of DNA-templated transcription"/>
    <property type="evidence" value="ECO:0007669"/>
    <property type="project" value="InterPro"/>
</dbReference>
<gene>
    <name evidence="10" type="ORF">A3770_07p46420</name>
    <name evidence="9" type="ORF">CPRI1469_LOCUS6388</name>
</gene>
<dbReference type="OrthoDB" id="10257739at2759"/>
<comment type="similarity">
    <text evidence="2 7">Belongs to the Mediator complex subunit 31 family.</text>
</comment>
<dbReference type="GO" id="GO:0016592">
    <property type="term" value="C:mediator complex"/>
    <property type="evidence" value="ECO:0007669"/>
    <property type="project" value="InterPro"/>
</dbReference>
<evidence type="ECO:0000313" key="10">
    <source>
        <dbReference type="EMBL" id="QDZ22124.1"/>
    </source>
</evidence>
<keyword evidence="11" id="KW-1185">Reference proteome</keyword>
<reference evidence="10 11" key="1">
    <citation type="submission" date="2018-07" db="EMBL/GenBank/DDBJ databases">
        <title>The complete nuclear genome of the prasinophyte Chloropicon primus (CCMP1205).</title>
        <authorList>
            <person name="Pombert J.-F."/>
            <person name="Otis C."/>
            <person name="Turmel M."/>
            <person name="Lemieux C."/>
        </authorList>
    </citation>
    <scope>NUCLEOTIDE SEQUENCE [LARGE SCALE GENOMIC DNA]</scope>
    <source>
        <strain evidence="10 11">CCMP1205</strain>
    </source>
</reference>
<evidence type="ECO:0000313" key="9">
    <source>
        <dbReference type="EMBL" id="CAD9717527.1"/>
    </source>
</evidence>
<dbReference type="InterPro" id="IPR008831">
    <property type="entry name" value="Mediator_Med31"/>
</dbReference>
<comment type="subcellular location">
    <subcellularLocation>
        <location evidence="1 7">Nucleus</location>
    </subcellularLocation>
</comment>
<name>A0A5B8MQ37_9CHLO</name>
<comment type="function">
    <text evidence="7">Component of the Mediator complex, a coactivator involved in the regulated transcription of nearly all RNA polymerase II-dependent genes. Mediator functions as a bridge to convey information from gene-specific regulatory proteins to the basal RNA polymerase II transcription machinery. Mediator is recruited to promoters by direct interactions with regulatory proteins and serves as a scaffold for the assembly of a functional preinitiation complex with RNA polymerase II and the general transcription factors.</text>
</comment>
<dbReference type="InterPro" id="IPR038089">
    <property type="entry name" value="Med31_sf"/>
</dbReference>
<feature type="region of interest" description="Disordered" evidence="8">
    <location>
        <begin position="1"/>
        <end position="23"/>
    </location>
</feature>
<keyword evidence="5 7" id="KW-0804">Transcription</keyword>